<dbReference type="RefSeq" id="WP_184334933.1">
    <property type="nucleotide sequence ID" value="NZ_JACHHZ010000005.1"/>
</dbReference>
<dbReference type="SUPFAM" id="SSF103481">
    <property type="entry name" value="Multidrug resistance efflux transporter EmrE"/>
    <property type="match status" value="2"/>
</dbReference>
<dbReference type="EMBL" id="JACHHZ010000005">
    <property type="protein sequence ID" value="MBB6095579.1"/>
    <property type="molecule type" value="Genomic_DNA"/>
</dbReference>
<protein>
    <submittedName>
        <fullName evidence="8">Drug/metabolite transporter (DMT)-like permease</fullName>
    </submittedName>
</protein>
<name>A0A841HTF0_9GAMM</name>
<dbReference type="Pfam" id="PF00892">
    <property type="entry name" value="EamA"/>
    <property type="match status" value="2"/>
</dbReference>
<dbReference type="InterPro" id="IPR050638">
    <property type="entry name" value="AA-Vitamin_Transporters"/>
</dbReference>
<feature type="transmembrane region" description="Helical" evidence="6">
    <location>
        <begin position="127"/>
        <end position="145"/>
    </location>
</feature>
<keyword evidence="2" id="KW-1003">Cell membrane</keyword>
<evidence type="ECO:0000313" key="8">
    <source>
        <dbReference type="EMBL" id="MBB6095579.1"/>
    </source>
</evidence>
<proteinExistence type="predicted"/>
<reference evidence="8 9" key="1">
    <citation type="submission" date="2020-08" db="EMBL/GenBank/DDBJ databases">
        <title>Genomic Encyclopedia of Type Strains, Phase IV (KMG-IV): sequencing the most valuable type-strain genomes for metagenomic binning, comparative biology and taxonomic classification.</title>
        <authorList>
            <person name="Goeker M."/>
        </authorList>
    </citation>
    <scope>NUCLEOTIDE SEQUENCE [LARGE SCALE GENOMIC DNA]</scope>
    <source>
        <strain evidence="8 9">DSM 26723</strain>
    </source>
</reference>
<dbReference type="AlphaFoldDB" id="A0A841HTF0"/>
<evidence type="ECO:0000313" key="9">
    <source>
        <dbReference type="Proteomes" id="UP000588068"/>
    </source>
</evidence>
<evidence type="ECO:0000256" key="2">
    <source>
        <dbReference type="ARBA" id="ARBA00022475"/>
    </source>
</evidence>
<dbReference type="Proteomes" id="UP000588068">
    <property type="component" value="Unassembled WGS sequence"/>
</dbReference>
<feature type="transmembrane region" description="Helical" evidence="6">
    <location>
        <begin position="215"/>
        <end position="240"/>
    </location>
</feature>
<evidence type="ECO:0000256" key="3">
    <source>
        <dbReference type="ARBA" id="ARBA00022692"/>
    </source>
</evidence>
<evidence type="ECO:0000256" key="4">
    <source>
        <dbReference type="ARBA" id="ARBA00022989"/>
    </source>
</evidence>
<keyword evidence="9" id="KW-1185">Reference proteome</keyword>
<keyword evidence="3 6" id="KW-0812">Transmembrane</keyword>
<feature type="transmembrane region" description="Helical" evidence="6">
    <location>
        <begin position="157"/>
        <end position="174"/>
    </location>
</feature>
<dbReference type="GO" id="GO:0005886">
    <property type="term" value="C:plasma membrane"/>
    <property type="evidence" value="ECO:0007669"/>
    <property type="project" value="UniProtKB-SubCell"/>
</dbReference>
<feature type="transmembrane region" description="Helical" evidence="6">
    <location>
        <begin position="40"/>
        <end position="60"/>
    </location>
</feature>
<keyword evidence="4 6" id="KW-1133">Transmembrane helix</keyword>
<evidence type="ECO:0000256" key="1">
    <source>
        <dbReference type="ARBA" id="ARBA00004651"/>
    </source>
</evidence>
<feature type="transmembrane region" description="Helical" evidence="6">
    <location>
        <begin position="183"/>
        <end position="203"/>
    </location>
</feature>
<feature type="transmembrane region" description="Helical" evidence="6">
    <location>
        <begin position="247"/>
        <end position="267"/>
    </location>
</feature>
<evidence type="ECO:0000259" key="7">
    <source>
        <dbReference type="Pfam" id="PF00892"/>
    </source>
</evidence>
<feature type="transmembrane region" description="Helical" evidence="6">
    <location>
        <begin position="273"/>
        <end position="291"/>
    </location>
</feature>
<organism evidence="8 9">
    <name type="scientific">Povalibacter uvarum</name>
    <dbReference type="NCBI Taxonomy" id="732238"/>
    <lineage>
        <taxon>Bacteria</taxon>
        <taxon>Pseudomonadati</taxon>
        <taxon>Pseudomonadota</taxon>
        <taxon>Gammaproteobacteria</taxon>
        <taxon>Steroidobacterales</taxon>
        <taxon>Steroidobacteraceae</taxon>
        <taxon>Povalibacter</taxon>
    </lineage>
</organism>
<comment type="caution">
    <text evidence="8">The sequence shown here is derived from an EMBL/GenBank/DDBJ whole genome shotgun (WGS) entry which is preliminary data.</text>
</comment>
<accession>A0A841HTF0</accession>
<sequence>MQSRRSLAIVAVIVLMSVWGSTFVVTKAAARDLPPLTLAALRFLIASLVLIPIALSRGGLQRLPRPVPWSALSLLALTGITGFAITFTYALVYGSASQGALIYAALPAAIAIAAVVFLHERPTRRRVAGIALSVIGVALLILTGTPDAASPQPLPGALWMLGAVAVWTTYTVIAKRLANADPIVTIAIVSTLGTLMLLPPAAIEIAEHGWSNPSLSAWSSVLFLGVVASALAYIVYAFVLRELDASLVGVYTNLDPIVGVLIAVLFFGETLHGGQIAGGALALVGMWLASAEA</sequence>
<feature type="domain" description="EamA" evidence="7">
    <location>
        <begin position="8"/>
        <end position="141"/>
    </location>
</feature>
<dbReference type="PANTHER" id="PTHR32322">
    <property type="entry name" value="INNER MEMBRANE TRANSPORTER"/>
    <property type="match status" value="1"/>
</dbReference>
<keyword evidence="5 6" id="KW-0472">Membrane</keyword>
<gene>
    <name evidence="8" type="ORF">HNQ60_004469</name>
</gene>
<dbReference type="InterPro" id="IPR037185">
    <property type="entry name" value="EmrE-like"/>
</dbReference>
<evidence type="ECO:0000256" key="6">
    <source>
        <dbReference type="SAM" id="Phobius"/>
    </source>
</evidence>
<feature type="transmembrane region" description="Helical" evidence="6">
    <location>
        <begin position="100"/>
        <end position="118"/>
    </location>
</feature>
<dbReference type="PANTHER" id="PTHR32322:SF18">
    <property type="entry name" value="S-ADENOSYLMETHIONINE_S-ADENOSYLHOMOCYSTEINE TRANSPORTER"/>
    <property type="match status" value="1"/>
</dbReference>
<dbReference type="Gene3D" id="1.10.3730.20">
    <property type="match status" value="2"/>
</dbReference>
<evidence type="ECO:0000256" key="5">
    <source>
        <dbReference type="ARBA" id="ARBA00023136"/>
    </source>
</evidence>
<feature type="transmembrane region" description="Helical" evidence="6">
    <location>
        <begin position="72"/>
        <end position="94"/>
    </location>
</feature>
<comment type="subcellular location">
    <subcellularLocation>
        <location evidence="1">Cell membrane</location>
        <topology evidence="1">Multi-pass membrane protein</topology>
    </subcellularLocation>
</comment>
<dbReference type="InterPro" id="IPR000620">
    <property type="entry name" value="EamA_dom"/>
</dbReference>
<feature type="domain" description="EamA" evidence="7">
    <location>
        <begin position="155"/>
        <end position="290"/>
    </location>
</feature>